<dbReference type="Gene3D" id="3.40.720.10">
    <property type="entry name" value="Alkaline Phosphatase, subunit A"/>
    <property type="match status" value="1"/>
</dbReference>
<evidence type="ECO:0008006" key="3">
    <source>
        <dbReference type="Google" id="ProtNLM"/>
    </source>
</evidence>
<reference evidence="1" key="1">
    <citation type="journal article" date="2014" name="Int. J. Syst. Evol. Microbiol.">
        <title>Complete genome sequence of Corynebacterium casei LMG S-19264T (=DSM 44701T), isolated from a smear-ripened cheese.</title>
        <authorList>
            <consortium name="US DOE Joint Genome Institute (JGI-PGF)"/>
            <person name="Walter F."/>
            <person name="Albersmeier A."/>
            <person name="Kalinowski J."/>
            <person name="Ruckert C."/>
        </authorList>
    </citation>
    <scope>NUCLEOTIDE SEQUENCE</scope>
    <source>
        <strain evidence="1">CGMCC 1.15725</strain>
    </source>
</reference>
<sequence length="556" mass="58488">MLRRGYREWVAAAATLATISTHVAYADPLLGSGTVDRALVISIDGMHAVDFENCSKGVAPIDGGTPYCPHLAGLAQRAVFYEQATTSKPSDSFPGLTAIVTGGSPRSTGAFYDVSYDRSLSPPAKTTPYGIVGGADLCPKVVGTQIGFDEEIDVDLTKIDAGGGIDPGYLPRDPKNHCAPVYPHSFIRVNTMFEVVKANGGYTAWSDKHQSYELVKGKSGLGVDDFYAPEINSIPVALPQVTLAACNPLPDQTKVSSSDAWTDSFANIRCYDSLKVQAILNEINGRRHDGTASAPVPNVFGMNFQAVSVGQKLIEKSIGVTGGYTDPYGVPTPALLDEIKFVDHSIGLMVEALRTRGLLDRTLIIISAKHGQSPTDPKRVLRIPADNSSLAPPSAILSPNGVGPGFPVVQALEDDVSLIWLSENNLTQTAGNVALLEAHANQIGAAGGQIYAGPTLNLFFNDPAKDPRVPNIIVTPNVGVVYTGGKKKLAEHGGFAHDDTNVMLLVAHPSLAPNTISTPVATAQIAPTVLAALGLNPGALDAVRLEGTPVLPALQH</sequence>
<organism evidence="1 2">
    <name type="scientific">Aliidongia dinghuensis</name>
    <dbReference type="NCBI Taxonomy" id="1867774"/>
    <lineage>
        <taxon>Bacteria</taxon>
        <taxon>Pseudomonadati</taxon>
        <taxon>Pseudomonadota</taxon>
        <taxon>Alphaproteobacteria</taxon>
        <taxon>Rhodospirillales</taxon>
        <taxon>Dongiaceae</taxon>
        <taxon>Aliidongia</taxon>
    </lineage>
</organism>
<reference evidence="1" key="2">
    <citation type="submission" date="2020-09" db="EMBL/GenBank/DDBJ databases">
        <authorList>
            <person name="Sun Q."/>
            <person name="Zhou Y."/>
        </authorList>
    </citation>
    <scope>NUCLEOTIDE SEQUENCE</scope>
    <source>
        <strain evidence="1">CGMCC 1.15725</strain>
    </source>
</reference>
<dbReference type="Proteomes" id="UP000646365">
    <property type="component" value="Unassembled WGS sequence"/>
</dbReference>
<dbReference type="Pfam" id="PF01663">
    <property type="entry name" value="Phosphodiest"/>
    <property type="match status" value="2"/>
</dbReference>
<dbReference type="EMBL" id="BMJQ01000013">
    <property type="protein sequence ID" value="GGF34922.1"/>
    <property type="molecule type" value="Genomic_DNA"/>
</dbReference>
<name>A0A8J2YX35_9PROT</name>
<gene>
    <name evidence="1" type="ORF">GCM10011611_46430</name>
</gene>
<evidence type="ECO:0000313" key="1">
    <source>
        <dbReference type="EMBL" id="GGF34922.1"/>
    </source>
</evidence>
<evidence type="ECO:0000313" key="2">
    <source>
        <dbReference type="Proteomes" id="UP000646365"/>
    </source>
</evidence>
<dbReference type="InterPro" id="IPR002591">
    <property type="entry name" value="Phosphodiest/P_Trfase"/>
</dbReference>
<dbReference type="SUPFAM" id="SSF53649">
    <property type="entry name" value="Alkaline phosphatase-like"/>
    <property type="match status" value="1"/>
</dbReference>
<dbReference type="AlphaFoldDB" id="A0A8J2YX35"/>
<proteinExistence type="predicted"/>
<keyword evidence="2" id="KW-1185">Reference proteome</keyword>
<protein>
    <recommendedName>
        <fullName evidence="3">Nucleotide pyrophosphatase</fullName>
    </recommendedName>
</protein>
<dbReference type="RefSeq" id="WP_189050258.1">
    <property type="nucleotide sequence ID" value="NZ_BMJQ01000013.1"/>
</dbReference>
<dbReference type="InterPro" id="IPR017850">
    <property type="entry name" value="Alkaline_phosphatase_core_sf"/>
</dbReference>
<comment type="caution">
    <text evidence="1">The sequence shown here is derived from an EMBL/GenBank/DDBJ whole genome shotgun (WGS) entry which is preliminary data.</text>
</comment>
<accession>A0A8J2YX35</accession>